<evidence type="ECO:0000256" key="3">
    <source>
        <dbReference type="ARBA" id="ARBA00008961"/>
    </source>
</evidence>
<dbReference type="Gene3D" id="3.30.900.20">
    <property type="match status" value="2"/>
</dbReference>
<protein>
    <submittedName>
        <fullName evidence="11">Uncharacterized protein</fullName>
    </submittedName>
</protein>
<dbReference type="PANTHER" id="PTHR15681:SF1">
    <property type="entry name" value="MAD2L1-BINDING PROTEIN"/>
    <property type="match status" value="1"/>
</dbReference>
<dbReference type="Pfam" id="PF06842">
    <property type="entry name" value="DUF1242"/>
    <property type="match status" value="1"/>
</dbReference>
<comment type="subcellular location">
    <subcellularLocation>
        <location evidence="2">Golgi apparatus membrane</location>
        <topology evidence="2">Single-pass type I membrane protein</topology>
    </subcellularLocation>
</comment>
<dbReference type="PANTHER" id="PTHR15681">
    <property type="entry name" value="MAD2L1-BINDING PROTEIN"/>
    <property type="match status" value="1"/>
</dbReference>
<proteinExistence type="inferred from homology"/>
<keyword evidence="6 10" id="KW-1133">Transmembrane helix</keyword>
<dbReference type="HOGENOM" id="CLU_047896_0_0_1"/>
<evidence type="ECO:0000256" key="4">
    <source>
        <dbReference type="ARBA" id="ARBA00022692"/>
    </source>
</evidence>
<dbReference type="GO" id="GO:0007096">
    <property type="term" value="P:regulation of exit from mitosis"/>
    <property type="evidence" value="ECO:0007669"/>
    <property type="project" value="InterPro"/>
</dbReference>
<keyword evidence="8 10" id="KW-0472">Membrane</keyword>
<evidence type="ECO:0000256" key="1">
    <source>
        <dbReference type="ARBA" id="ARBA00002154"/>
    </source>
</evidence>
<name>A0A0E0L065_ORYPU</name>
<dbReference type="InterPro" id="IPR009511">
    <property type="entry name" value="MAD1/Cdc20-bound-Mad2-bd"/>
</dbReference>
<evidence type="ECO:0000256" key="9">
    <source>
        <dbReference type="SAM" id="MobiDB-lite"/>
    </source>
</evidence>
<keyword evidence="12" id="KW-1185">Reference proteome</keyword>
<dbReference type="AlphaFoldDB" id="A0A0E0L065"/>
<dbReference type="eggNOG" id="ENOG502QQ77">
    <property type="taxonomic scope" value="Eukaryota"/>
</dbReference>
<evidence type="ECO:0000256" key="5">
    <source>
        <dbReference type="ARBA" id="ARBA00022729"/>
    </source>
</evidence>
<feature type="region of interest" description="Disordered" evidence="9">
    <location>
        <begin position="1"/>
        <end position="20"/>
    </location>
</feature>
<comment type="function">
    <text evidence="1">Involved in the early part of the secretory pathway.</text>
</comment>
<feature type="transmembrane region" description="Helical" evidence="10">
    <location>
        <begin position="399"/>
        <end position="420"/>
    </location>
</feature>
<dbReference type="GO" id="GO:0005634">
    <property type="term" value="C:nucleus"/>
    <property type="evidence" value="ECO:0007669"/>
    <property type="project" value="InterPro"/>
</dbReference>
<reference evidence="11" key="2">
    <citation type="submission" date="2018-05" db="EMBL/GenBank/DDBJ databases">
        <title>OpunRS2 (Oryza punctata Reference Sequence Version 2).</title>
        <authorList>
            <person name="Zhang J."/>
            <person name="Kudrna D."/>
            <person name="Lee S."/>
            <person name="Talag J."/>
            <person name="Welchert J."/>
            <person name="Wing R.A."/>
        </authorList>
    </citation>
    <scope>NUCLEOTIDE SEQUENCE [LARGE SCALE GENOMIC DNA]</scope>
</reference>
<dbReference type="STRING" id="4537.A0A0E0L065"/>
<evidence type="ECO:0000256" key="6">
    <source>
        <dbReference type="ARBA" id="ARBA00022989"/>
    </source>
</evidence>
<accession>A0A0E0L065</accession>
<feature type="transmembrane region" description="Helical" evidence="10">
    <location>
        <begin position="441"/>
        <end position="458"/>
    </location>
</feature>
<keyword evidence="4 10" id="KW-0812">Transmembrane</keyword>
<sequence length="459" mass="49677">MEKATTSGGGGGGTQPPRGVGLPLVEVQAAASLRRSEVLYVVKELLGFVLYMHHQIPAVLQNLENEFASLKEEMTEMALPPAEMKPSDQRKHNTRKREVRRRIEKQEKLMNGLSSVFSALQKALDEVPSIEGVLLILGGSLVRPLFVYDITISHGRFDAGSANEHGASKLAQSVSRKMSLYIELTTGLPAETVLQNLENEFASLKEEMTEMALPPAEMKPSDQRKHNTRKREVRRRIEKQEKLMNGLSSVFSALQKALDEVPSIEGVLLILGGSLVRPLFVYDITISHGRFDAGSANEHGASKLAQSVSRKVVPLQMCIKCNIAGIQIDNQQITSILDASIARPTSSPGHGAASSPGHGANPLGLCNSPIPICGSSARGGGPPPEAGRPGSAMSALFNFNSFLTVVLLVICTCTYIKIQFPAILNDRTGVLVKIFYHGERLSPWVALGCFAMGISTIFF</sequence>
<keyword evidence="7" id="KW-0333">Golgi apparatus</keyword>
<evidence type="ECO:0000313" key="11">
    <source>
        <dbReference type="EnsemblPlants" id="OPUNC05G07910.1"/>
    </source>
</evidence>
<evidence type="ECO:0000256" key="8">
    <source>
        <dbReference type="ARBA" id="ARBA00023136"/>
    </source>
</evidence>
<dbReference type="Gramene" id="OPUNC05G07910.1">
    <property type="protein sequence ID" value="OPUNC05G07910.1"/>
    <property type="gene ID" value="OPUNC05G07910"/>
</dbReference>
<evidence type="ECO:0000256" key="2">
    <source>
        <dbReference type="ARBA" id="ARBA00004614"/>
    </source>
</evidence>
<comment type="similarity">
    <text evidence="3">Belongs to the KISH family.</text>
</comment>
<organism evidence="11">
    <name type="scientific">Oryza punctata</name>
    <name type="common">Red rice</name>
    <dbReference type="NCBI Taxonomy" id="4537"/>
    <lineage>
        <taxon>Eukaryota</taxon>
        <taxon>Viridiplantae</taxon>
        <taxon>Streptophyta</taxon>
        <taxon>Embryophyta</taxon>
        <taxon>Tracheophyta</taxon>
        <taxon>Spermatophyta</taxon>
        <taxon>Magnoliopsida</taxon>
        <taxon>Liliopsida</taxon>
        <taxon>Poales</taxon>
        <taxon>Poaceae</taxon>
        <taxon>BOP clade</taxon>
        <taxon>Oryzoideae</taxon>
        <taxon>Oryzeae</taxon>
        <taxon>Oryzinae</taxon>
        <taxon>Oryza</taxon>
    </lineage>
</organism>
<dbReference type="InterPro" id="IPR009653">
    <property type="entry name" value="Ksh1"/>
</dbReference>
<evidence type="ECO:0000313" key="12">
    <source>
        <dbReference type="Proteomes" id="UP000026962"/>
    </source>
</evidence>
<dbReference type="Proteomes" id="UP000026962">
    <property type="component" value="Chromosome 5"/>
</dbReference>
<reference evidence="11" key="1">
    <citation type="submission" date="2015-04" db="UniProtKB">
        <authorList>
            <consortium name="EnsemblPlants"/>
        </authorList>
    </citation>
    <scope>IDENTIFICATION</scope>
</reference>
<evidence type="ECO:0000256" key="10">
    <source>
        <dbReference type="SAM" id="Phobius"/>
    </source>
</evidence>
<dbReference type="GO" id="GO:0000139">
    <property type="term" value="C:Golgi membrane"/>
    <property type="evidence" value="ECO:0007669"/>
    <property type="project" value="UniProtKB-SubCell"/>
</dbReference>
<feature type="region of interest" description="Disordered" evidence="9">
    <location>
        <begin position="80"/>
        <end position="99"/>
    </location>
</feature>
<evidence type="ECO:0000256" key="7">
    <source>
        <dbReference type="ARBA" id="ARBA00023034"/>
    </source>
</evidence>
<keyword evidence="5" id="KW-0732">Signal</keyword>
<dbReference type="EnsemblPlants" id="OPUNC05G07910.1">
    <property type="protein sequence ID" value="OPUNC05G07910.1"/>
    <property type="gene ID" value="OPUNC05G07910"/>
</dbReference>
<dbReference type="InterPro" id="IPR053729">
    <property type="entry name" value="MAD2L1BP_domain_sf"/>
</dbReference>